<dbReference type="Gene3D" id="2.40.40.10">
    <property type="entry name" value="RlpA-like domain"/>
    <property type="match status" value="1"/>
</dbReference>
<dbReference type="CDD" id="cd22268">
    <property type="entry name" value="DPBB_RlpA-like"/>
    <property type="match status" value="1"/>
</dbReference>
<dbReference type="Gene3D" id="3.30.70.1070">
    <property type="entry name" value="Sporulation related repeat"/>
    <property type="match status" value="1"/>
</dbReference>
<protein>
    <submittedName>
        <fullName evidence="3">SPOR domain-containing protein</fullName>
    </submittedName>
</protein>
<dbReference type="RefSeq" id="WP_278015831.1">
    <property type="nucleotide sequence ID" value="NZ_CP121106.1"/>
</dbReference>
<evidence type="ECO:0000256" key="1">
    <source>
        <dbReference type="SAM" id="MobiDB-lite"/>
    </source>
</evidence>
<name>A0ABY8FQE6_9SPHN</name>
<evidence type="ECO:0000313" key="3">
    <source>
        <dbReference type="EMBL" id="WFL77072.1"/>
    </source>
</evidence>
<dbReference type="Pfam" id="PF05036">
    <property type="entry name" value="SPOR"/>
    <property type="match status" value="1"/>
</dbReference>
<dbReference type="PROSITE" id="PS51724">
    <property type="entry name" value="SPOR"/>
    <property type="match status" value="1"/>
</dbReference>
<dbReference type="PANTHER" id="PTHR34183:SF1">
    <property type="entry name" value="ENDOLYTIC PEPTIDOGLYCAN TRANSGLYCOSYLASE RLPA"/>
    <property type="match status" value="1"/>
</dbReference>
<dbReference type="PANTHER" id="PTHR34183">
    <property type="entry name" value="ENDOLYTIC PEPTIDOGLYCAN TRANSGLYCOSYLASE RLPA"/>
    <property type="match status" value="1"/>
</dbReference>
<evidence type="ECO:0000259" key="2">
    <source>
        <dbReference type="PROSITE" id="PS51724"/>
    </source>
</evidence>
<dbReference type="EMBL" id="CP121106">
    <property type="protein sequence ID" value="WFL77072.1"/>
    <property type="molecule type" value="Genomic_DNA"/>
</dbReference>
<keyword evidence="4" id="KW-1185">Reference proteome</keyword>
<dbReference type="SUPFAM" id="SSF110997">
    <property type="entry name" value="Sporulation related repeat"/>
    <property type="match status" value="1"/>
</dbReference>
<feature type="compositionally biased region" description="Low complexity" evidence="1">
    <location>
        <begin position="182"/>
        <end position="191"/>
    </location>
</feature>
<evidence type="ECO:0000313" key="4">
    <source>
        <dbReference type="Proteomes" id="UP001215827"/>
    </source>
</evidence>
<reference evidence="3 4" key="1">
    <citation type="submission" date="2023-03" db="EMBL/GenBank/DDBJ databases">
        <title>Altererythrobacter sp. CAU 1644 isolated from sand.</title>
        <authorList>
            <person name="Kim W."/>
        </authorList>
    </citation>
    <scope>NUCLEOTIDE SEQUENCE [LARGE SCALE GENOMIC DNA]</scope>
    <source>
        <strain evidence="3 4">CAU 1644</strain>
    </source>
</reference>
<proteinExistence type="predicted"/>
<dbReference type="InterPro" id="IPR036908">
    <property type="entry name" value="RlpA-like_sf"/>
</dbReference>
<feature type="region of interest" description="Disordered" evidence="1">
    <location>
        <begin position="172"/>
        <end position="195"/>
    </location>
</feature>
<organism evidence="3 4">
    <name type="scientific">Altererythrobacter arenosus</name>
    <dbReference type="NCBI Taxonomy" id="3032592"/>
    <lineage>
        <taxon>Bacteria</taxon>
        <taxon>Pseudomonadati</taxon>
        <taxon>Pseudomonadota</taxon>
        <taxon>Alphaproteobacteria</taxon>
        <taxon>Sphingomonadales</taxon>
        <taxon>Erythrobacteraceae</taxon>
        <taxon>Altererythrobacter</taxon>
    </lineage>
</organism>
<dbReference type="InterPro" id="IPR007730">
    <property type="entry name" value="SPOR-like_dom"/>
</dbReference>
<sequence>MIGGAPRAEAGKPTTQEAEQVAANGPAADYPVVLGEPYKIDGLEYVPADTWNYDEVGYATADVGEGVTVSHKTLPLPSYVEVTSLESGKTVLMRVERRGPLTNAHVVGLSAQAQSVLGASESTPVRIRRVNPPEAERALLRAGEPASDRLDMPMSLVTVLLRKLPASGTASLAAAKKPAEPSPTESSPATEVPRIAIEDVTEVPAPEAKPAGPSVARIEATPLTERTAPVAGGFVIQAAAFSSKENAEKAAKTLKGFVDSSGKLFRVRTGPYTSRGQADAALAKVKAAGYSDARVIKAG</sequence>
<feature type="domain" description="SPOR" evidence="2">
    <location>
        <begin position="221"/>
        <end position="298"/>
    </location>
</feature>
<accession>A0ABY8FQE6</accession>
<gene>
    <name evidence="3" type="ORF">P7228_13915</name>
</gene>
<dbReference type="InterPro" id="IPR036680">
    <property type="entry name" value="SPOR-like_sf"/>
</dbReference>
<feature type="region of interest" description="Disordered" evidence="1">
    <location>
        <begin position="1"/>
        <end position="24"/>
    </location>
</feature>
<dbReference type="Proteomes" id="UP001215827">
    <property type="component" value="Chromosome"/>
</dbReference>